<feature type="repeat" description="TPR" evidence="1">
    <location>
        <begin position="598"/>
        <end position="631"/>
    </location>
</feature>
<keyword evidence="1" id="KW-0802">TPR repeat</keyword>
<dbReference type="PANTHER" id="PTHR11533:SF174">
    <property type="entry name" value="PUROMYCIN-SENSITIVE AMINOPEPTIDASE-RELATED"/>
    <property type="match status" value="1"/>
</dbReference>
<dbReference type="Proteomes" id="UP000538666">
    <property type="component" value="Unassembled WGS sequence"/>
</dbReference>
<dbReference type="PANTHER" id="PTHR11533">
    <property type="entry name" value="PROTEASE M1 ZINC METALLOPROTEASE"/>
    <property type="match status" value="1"/>
</dbReference>
<dbReference type="PROSITE" id="PS50005">
    <property type="entry name" value="TPR"/>
    <property type="match status" value="1"/>
</dbReference>
<dbReference type="EMBL" id="JACHEK010000005">
    <property type="protein sequence ID" value="MBB6144883.1"/>
    <property type="molecule type" value="Genomic_DNA"/>
</dbReference>
<keyword evidence="5" id="KW-1185">Reference proteome</keyword>
<keyword evidence="4" id="KW-0031">Aminopeptidase</keyword>
<evidence type="ECO:0000313" key="4">
    <source>
        <dbReference type="EMBL" id="MBB6144883.1"/>
    </source>
</evidence>
<feature type="chain" id="PRO_5032716468" evidence="2">
    <location>
        <begin position="23"/>
        <end position="652"/>
    </location>
</feature>
<dbReference type="SUPFAM" id="SSF48452">
    <property type="entry name" value="TPR-like"/>
    <property type="match status" value="1"/>
</dbReference>
<name>A0A841JU00_9BACT</name>
<keyword evidence="2" id="KW-0732">Signal</keyword>
<dbReference type="AlphaFoldDB" id="A0A841JU00"/>
<dbReference type="GO" id="GO:0016020">
    <property type="term" value="C:membrane"/>
    <property type="evidence" value="ECO:0007669"/>
    <property type="project" value="TreeGrafter"/>
</dbReference>
<gene>
    <name evidence="4" type="ORF">HNQ77_002839</name>
</gene>
<dbReference type="InterPro" id="IPR027268">
    <property type="entry name" value="Peptidase_M4/M1_CTD_sf"/>
</dbReference>
<dbReference type="GO" id="GO:0070006">
    <property type="term" value="F:metalloaminopeptidase activity"/>
    <property type="evidence" value="ECO:0007669"/>
    <property type="project" value="TreeGrafter"/>
</dbReference>
<evidence type="ECO:0000256" key="2">
    <source>
        <dbReference type="SAM" id="SignalP"/>
    </source>
</evidence>
<sequence>MPARFGILLLGIFLFSAPGLFAADKATIQVTGYSIDAEIKPADHTLNAVTKVTFTALEPVETAVFELHGALKVDKVTDAANTPLSGERGAQASLRITPATPLSQGKSYTWTFYYSGALESDAGGPVEGLKLASIGDPITYLLYASRWFPMVGYQTNRFKAAIHVKVPTGYTVIGSGVQGSAKPAGDGENEYDFNWEKPGFPGTIIAGKFEPAVSPAPNIHVYTTAAHKAGAEDYGQQALRVLAYFTSTFGLPESSRLNVVELPDDTVPVYWAPEIAAIAGARIGGKNDFRLLANTVAHQWWGSEVSPASLNDTWITNGMARYGELMYLEDASGRNALDAAILDVSAAALAYDTIPLASAGRLNAFSPEFQSMTLDKGGMVFHMLRGEVGEDSFVKILRAALSQYTDKGIRTSDFEKVAEAQSQQQLTPFFAQWLDGTGAPTFTNKYAIYRLGNNRGFRTIGEIQQDLDLFNMPVELRIETDGKTETKKISVVGTDSQYVVDTFGRPRHVLIDPDNWVLKSTPNMQVRVAILKGQQLVAQGDVSGGLAQFQIALQANPQSSLASYRIAEVFFNQRNYQSSVNAYRDCLRGDDDPKWTEVWSHVQIGKIFDVTGQRDRAITEYRQAIQTNDNTAGALNEARHYLQVPYRRPDTE</sequence>
<comment type="caution">
    <text evidence="4">The sequence shown here is derived from an EMBL/GenBank/DDBJ whole genome shotgun (WGS) entry which is preliminary data.</text>
</comment>
<organism evidence="4 5">
    <name type="scientific">Silvibacterium bohemicum</name>
    <dbReference type="NCBI Taxonomy" id="1577686"/>
    <lineage>
        <taxon>Bacteria</taxon>
        <taxon>Pseudomonadati</taxon>
        <taxon>Acidobacteriota</taxon>
        <taxon>Terriglobia</taxon>
        <taxon>Terriglobales</taxon>
        <taxon>Acidobacteriaceae</taxon>
        <taxon>Silvibacterium</taxon>
    </lineage>
</organism>
<dbReference type="GO" id="GO:0008270">
    <property type="term" value="F:zinc ion binding"/>
    <property type="evidence" value="ECO:0007669"/>
    <property type="project" value="InterPro"/>
</dbReference>
<dbReference type="Gene3D" id="2.60.40.1730">
    <property type="entry name" value="tricorn interacting facor f3 domain"/>
    <property type="match status" value="1"/>
</dbReference>
<keyword evidence="4" id="KW-0378">Hydrolase</keyword>
<evidence type="ECO:0000256" key="1">
    <source>
        <dbReference type="PROSITE-ProRule" id="PRU00339"/>
    </source>
</evidence>
<dbReference type="InterPro" id="IPR042097">
    <property type="entry name" value="Aminopeptidase_N-like_N_sf"/>
</dbReference>
<dbReference type="GO" id="GO:0042277">
    <property type="term" value="F:peptide binding"/>
    <property type="evidence" value="ECO:0007669"/>
    <property type="project" value="TreeGrafter"/>
</dbReference>
<reference evidence="4 5" key="1">
    <citation type="submission" date="2020-08" db="EMBL/GenBank/DDBJ databases">
        <title>Genomic Encyclopedia of Type Strains, Phase IV (KMG-IV): sequencing the most valuable type-strain genomes for metagenomic binning, comparative biology and taxonomic classification.</title>
        <authorList>
            <person name="Goeker M."/>
        </authorList>
    </citation>
    <scope>NUCLEOTIDE SEQUENCE [LARGE SCALE GENOMIC DNA]</scope>
    <source>
        <strain evidence="4 5">DSM 103733</strain>
    </source>
</reference>
<dbReference type="Gene3D" id="1.10.390.10">
    <property type="entry name" value="Neutral Protease Domain 2"/>
    <property type="match status" value="1"/>
</dbReference>
<feature type="domain" description="Peptidase M1 membrane alanine aminopeptidase" evidence="3">
    <location>
        <begin position="293"/>
        <end position="433"/>
    </location>
</feature>
<dbReference type="InterPro" id="IPR019734">
    <property type="entry name" value="TPR_rpt"/>
</dbReference>
<dbReference type="InterPro" id="IPR014782">
    <property type="entry name" value="Peptidase_M1_dom"/>
</dbReference>
<dbReference type="GO" id="GO:0005737">
    <property type="term" value="C:cytoplasm"/>
    <property type="evidence" value="ECO:0007669"/>
    <property type="project" value="TreeGrafter"/>
</dbReference>
<keyword evidence="4" id="KW-0645">Protease</keyword>
<feature type="signal peptide" evidence="2">
    <location>
        <begin position="1"/>
        <end position="22"/>
    </location>
</feature>
<dbReference type="RefSeq" id="WP_050060093.1">
    <property type="nucleotide sequence ID" value="NZ_JACHEK010000005.1"/>
</dbReference>
<dbReference type="GO" id="GO:0043171">
    <property type="term" value="P:peptide catabolic process"/>
    <property type="evidence" value="ECO:0007669"/>
    <property type="project" value="TreeGrafter"/>
</dbReference>
<accession>A0A841JU00</accession>
<evidence type="ECO:0000313" key="5">
    <source>
        <dbReference type="Proteomes" id="UP000538666"/>
    </source>
</evidence>
<dbReference type="SUPFAM" id="SSF63737">
    <property type="entry name" value="Leukotriene A4 hydrolase N-terminal domain"/>
    <property type="match status" value="1"/>
</dbReference>
<dbReference type="InterPro" id="IPR011990">
    <property type="entry name" value="TPR-like_helical_dom_sf"/>
</dbReference>
<proteinExistence type="predicted"/>
<dbReference type="GO" id="GO:0005615">
    <property type="term" value="C:extracellular space"/>
    <property type="evidence" value="ECO:0007669"/>
    <property type="project" value="TreeGrafter"/>
</dbReference>
<protein>
    <submittedName>
        <fullName evidence="4">Aminopeptidase N</fullName>
    </submittedName>
</protein>
<dbReference type="Pfam" id="PF01433">
    <property type="entry name" value="Peptidase_M1"/>
    <property type="match status" value="1"/>
</dbReference>
<dbReference type="Gene3D" id="1.25.40.10">
    <property type="entry name" value="Tetratricopeptide repeat domain"/>
    <property type="match status" value="1"/>
</dbReference>
<dbReference type="SMART" id="SM00028">
    <property type="entry name" value="TPR"/>
    <property type="match status" value="3"/>
</dbReference>
<dbReference type="SUPFAM" id="SSF55486">
    <property type="entry name" value="Metalloproteases ('zincins'), catalytic domain"/>
    <property type="match status" value="1"/>
</dbReference>
<evidence type="ECO:0000259" key="3">
    <source>
        <dbReference type="Pfam" id="PF01433"/>
    </source>
</evidence>
<dbReference type="InterPro" id="IPR050344">
    <property type="entry name" value="Peptidase_M1_aminopeptidases"/>
</dbReference>